<keyword evidence="3" id="KW-1185">Reference proteome</keyword>
<dbReference type="AlphaFoldDB" id="A0AAV4F9L9"/>
<proteinExistence type="predicted"/>
<sequence>MSRYTQVSLFRTTVESVLLYEREACTLSPTIEKSSNETGKTTLGHKKKKHKELIPQEAWQKIEERKNIKEKILSTKSGRLKEQHQQTYREADRAVKQLVKRDERKHLEDMAAQTERAAHKGDQSILYKITRQVCGKFRNNIEAPIRNKDGQNTLARSWTDRRPSPNRIYKRQKKTST</sequence>
<dbReference type="Proteomes" id="UP000762676">
    <property type="component" value="Unassembled WGS sequence"/>
</dbReference>
<dbReference type="EMBL" id="BMAT01000636">
    <property type="protein sequence ID" value="GFR70048.1"/>
    <property type="molecule type" value="Genomic_DNA"/>
</dbReference>
<organism evidence="2 3">
    <name type="scientific">Elysia marginata</name>
    <dbReference type="NCBI Taxonomy" id="1093978"/>
    <lineage>
        <taxon>Eukaryota</taxon>
        <taxon>Metazoa</taxon>
        <taxon>Spiralia</taxon>
        <taxon>Lophotrochozoa</taxon>
        <taxon>Mollusca</taxon>
        <taxon>Gastropoda</taxon>
        <taxon>Heterobranchia</taxon>
        <taxon>Euthyneura</taxon>
        <taxon>Panpulmonata</taxon>
        <taxon>Sacoglossa</taxon>
        <taxon>Placobranchoidea</taxon>
        <taxon>Plakobranchidae</taxon>
        <taxon>Elysia</taxon>
    </lineage>
</organism>
<accession>A0AAV4F9L9</accession>
<protein>
    <submittedName>
        <fullName evidence="2">Phosphoinositide phospholipase C</fullName>
    </submittedName>
</protein>
<reference evidence="2 3" key="1">
    <citation type="journal article" date="2021" name="Elife">
        <title>Chloroplast acquisition without the gene transfer in kleptoplastic sea slugs, Plakobranchus ocellatus.</title>
        <authorList>
            <person name="Maeda T."/>
            <person name="Takahashi S."/>
            <person name="Yoshida T."/>
            <person name="Shimamura S."/>
            <person name="Takaki Y."/>
            <person name="Nagai Y."/>
            <person name="Toyoda A."/>
            <person name="Suzuki Y."/>
            <person name="Arimoto A."/>
            <person name="Ishii H."/>
            <person name="Satoh N."/>
            <person name="Nishiyama T."/>
            <person name="Hasebe M."/>
            <person name="Maruyama T."/>
            <person name="Minagawa J."/>
            <person name="Obokata J."/>
            <person name="Shigenobu S."/>
        </authorList>
    </citation>
    <scope>NUCLEOTIDE SEQUENCE [LARGE SCALE GENOMIC DNA]</scope>
</reference>
<evidence type="ECO:0000313" key="3">
    <source>
        <dbReference type="Proteomes" id="UP000762676"/>
    </source>
</evidence>
<name>A0AAV4F9L9_9GAST</name>
<evidence type="ECO:0000313" key="2">
    <source>
        <dbReference type="EMBL" id="GFR70048.1"/>
    </source>
</evidence>
<feature type="region of interest" description="Disordered" evidence="1">
    <location>
        <begin position="32"/>
        <end position="52"/>
    </location>
</feature>
<comment type="caution">
    <text evidence="2">The sequence shown here is derived from an EMBL/GenBank/DDBJ whole genome shotgun (WGS) entry which is preliminary data.</text>
</comment>
<gene>
    <name evidence="2" type="ORF">ElyMa_000318600</name>
</gene>
<feature type="region of interest" description="Disordered" evidence="1">
    <location>
        <begin position="145"/>
        <end position="177"/>
    </location>
</feature>
<evidence type="ECO:0000256" key="1">
    <source>
        <dbReference type="SAM" id="MobiDB-lite"/>
    </source>
</evidence>
<feature type="compositionally biased region" description="Basic residues" evidence="1">
    <location>
        <begin position="168"/>
        <end position="177"/>
    </location>
</feature>